<dbReference type="EMBL" id="CP002690">
    <property type="protein sequence ID" value="AEE14556.1"/>
    <property type="molecule type" value="Genomic_DNA"/>
</dbReference>
<dbReference type="Pfam" id="PF03358">
    <property type="entry name" value="FMN_red"/>
    <property type="match status" value="1"/>
</dbReference>
<keyword evidence="5" id="KW-1185">Reference proteome</keyword>
<keyword evidence="2" id="KW-0288">FMN</keyword>
<dbReference type="InterPro" id="IPR051796">
    <property type="entry name" value="ISF_SsuE-like"/>
</dbReference>
<reference evidence="4 5" key="1">
    <citation type="submission" date="2011-04" db="EMBL/GenBank/DDBJ databases">
        <title>The complete genome of Thermodesulfobium narugense DSM 14796.</title>
        <authorList>
            <consortium name="US DOE Joint Genome Institute (JGI-PGF)"/>
            <person name="Lucas S."/>
            <person name="Han J."/>
            <person name="Lapidus A."/>
            <person name="Bruce D."/>
            <person name="Goodwin L."/>
            <person name="Pitluck S."/>
            <person name="Peters L."/>
            <person name="Kyrpides N."/>
            <person name="Mavromatis K."/>
            <person name="Pagani I."/>
            <person name="Ivanova N."/>
            <person name="Ovchinnikova G."/>
            <person name="Zhang X."/>
            <person name="Saunders L."/>
            <person name="Detter J.C."/>
            <person name="Tapia R."/>
            <person name="Han C."/>
            <person name="Land M."/>
            <person name="Hauser L."/>
            <person name="Markowitz V."/>
            <person name="Cheng J.-F."/>
            <person name="Hugenholtz P."/>
            <person name="Woyke T."/>
            <person name="Wu D."/>
            <person name="Spring S."/>
            <person name="Schroeder M."/>
            <person name="Brambilla E."/>
            <person name="Klenk H.-P."/>
            <person name="Eisen J.A."/>
        </authorList>
    </citation>
    <scope>NUCLEOTIDE SEQUENCE [LARGE SCALE GENOMIC DNA]</scope>
    <source>
        <strain evidence="4 5">DSM 14796</strain>
    </source>
</reference>
<accession>M1E5Y4</accession>
<dbReference type="Gene3D" id="3.40.50.360">
    <property type="match status" value="1"/>
</dbReference>
<keyword evidence="1" id="KW-0285">Flavoprotein</keyword>
<feature type="domain" description="NADPH-dependent FMN reductase-like" evidence="3">
    <location>
        <begin position="4"/>
        <end position="112"/>
    </location>
</feature>
<dbReference type="STRING" id="747365.Thena_0927"/>
<dbReference type="SUPFAM" id="SSF52218">
    <property type="entry name" value="Flavoproteins"/>
    <property type="match status" value="1"/>
</dbReference>
<sequence length="181" mass="20301">MSKNILVLTESPRKKGNSDLLADAFIDGAKVAGHNVTKFITAEKNIDGCKACNKCFTKNKACFFSDDFNELAPIAMNSDLLVISTPLYWFSFPSKLKAAIDKFYSFLIGNVTLKIKESLLIVCGATENQKEFQGITTSYELIANYMKWTNKGVITIKGMHEKKDILKTDWLKKLEEIGKNI</sequence>
<dbReference type="KEGG" id="tnr:Thena_0927"/>
<dbReference type="GO" id="GO:0016491">
    <property type="term" value="F:oxidoreductase activity"/>
    <property type="evidence" value="ECO:0007669"/>
    <property type="project" value="InterPro"/>
</dbReference>
<dbReference type="PANTHER" id="PTHR43278:SF4">
    <property type="entry name" value="NAD(P)H-DEPENDENT FMN-CONTAINING OXIDOREDUCTASE YWQN-RELATED"/>
    <property type="match status" value="1"/>
</dbReference>
<evidence type="ECO:0000313" key="5">
    <source>
        <dbReference type="Proteomes" id="UP000011765"/>
    </source>
</evidence>
<evidence type="ECO:0000259" key="3">
    <source>
        <dbReference type="Pfam" id="PF03358"/>
    </source>
</evidence>
<dbReference type="HOGENOM" id="CLU_050993_6_1_9"/>
<dbReference type="Proteomes" id="UP000011765">
    <property type="component" value="Chromosome"/>
</dbReference>
<dbReference type="InterPro" id="IPR029039">
    <property type="entry name" value="Flavoprotein-like_sf"/>
</dbReference>
<name>M1E5Y4_9BACT</name>
<gene>
    <name evidence="4" type="ORF">Thena_0927</name>
</gene>
<evidence type="ECO:0000313" key="4">
    <source>
        <dbReference type="EMBL" id="AEE14556.1"/>
    </source>
</evidence>
<dbReference type="InterPro" id="IPR005025">
    <property type="entry name" value="FMN_Rdtase-like_dom"/>
</dbReference>
<dbReference type="PANTHER" id="PTHR43278">
    <property type="entry name" value="NAD(P)H-DEPENDENT FMN-CONTAINING OXIDOREDUCTASE YWQN-RELATED"/>
    <property type="match status" value="1"/>
</dbReference>
<dbReference type="eggNOG" id="COG0655">
    <property type="taxonomic scope" value="Bacteria"/>
</dbReference>
<protein>
    <submittedName>
        <fullName evidence="4">NADPH-dependent FMN reductase</fullName>
    </submittedName>
</protein>
<dbReference type="AlphaFoldDB" id="M1E5Y4"/>
<evidence type="ECO:0000256" key="2">
    <source>
        <dbReference type="ARBA" id="ARBA00022643"/>
    </source>
</evidence>
<proteinExistence type="predicted"/>
<dbReference type="RefSeq" id="WP_013756279.1">
    <property type="nucleotide sequence ID" value="NC_015499.1"/>
</dbReference>
<organism evidence="4 5">
    <name type="scientific">Thermodesulfobium narugense DSM 14796</name>
    <dbReference type="NCBI Taxonomy" id="747365"/>
    <lineage>
        <taxon>Bacteria</taxon>
        <taxon>Pseudomonadati</taxon>
        <taxon>Thermodesulfobiota</taxon>
        <taxon>Thermodesulfobiia</taxon>
        <taxon>Thermodesulfobiales</taxon>
        <taxon>Thermodesulfobiaceae</taxon>
        <taxon>Thermodesulfobium</taxon>
    </lineage>
</organism>
<evidence type="ECO:0000256" key="1">
    <source>
        <dbReference type="ARBA" id="ARBA00022630"/>
    </source>
</evidence>